<comment type="caution">
    <text evidence="3">The sequence shown here is derived from an EMBL/GenBank/DDBJ whole genome shotgun (WGS) entry which is preliminary data.</text>
</comment>
<dbReference type="GO" id="GO:0047372">
    <property type="term" value="F:monoacylglycerol lipase activity"/>
    <property type="evidence" value="ECO:0007669"/>
    <property type="project" value="TreeGrafter"/>
</dbReference>
<accession>A0AAE0WS61</accession>
<reference evidence="3" key="1">
    <citation type="submission" date="2023-07" db="EMBL/GenBank/DDBJ databases">
        <title>Black Yeasts Isolated from many extreme environments.</title>
        <authorList>
            <person name="Coleine C."/>
            <person name="Stajich J.E."/>
            <person name="Selbmann L."/>
        </authorList>
    </citation>
    <scope>NUCLEOTIDE SEQUENCE</scope>
    <source>
        <strain evidence="3">CCFEE 5485</strain>
    </source>
</reference>
<feature type="compositionally biased region" description="Polar residues" evidence="1">
    <location>
        <begin position="393"/>
        <end position="403"/>
    </location>
</feature>
<feature type="region of interest" description="Disordered" evidence="1">
    <location>
        <begin position="342"/>
        <end position="409"/>
    </location>
</feature>
<dbReference type="EMBL" id="JAUTXT010000009">
    <property type="protein sequence ID" value="KAK3676644.1"/>
    <property type="molecule type" value="Genomic_DNA"/>
</dbReference>
<sequence>MDRSQLLRLRERMQHLVKSVWLKDWRSSTLFTTILSLALLGSLRRVLSLTIKRGASEPGLFKKNSTFSPFTTVSGHHYPRIRLFYSPHAQAAKLPKDLPLLVFIHGLGGNATQFAPLLTSLVNVAPCLAIDLPGCGQSDFKPDDAAAYTTSAFAELVCAAIEKFRDAESNQQVILIGHSMGCSIAALLASSTSPLRERLKCEYVIGLIALNPRAGPFIAKEARAVSRLKHLPVAAFDLIRMWDRLGGVDSSSITRMVGEGADAETRKLQQSFNEQSRSPVVLRFVAGMLPGAAGSEVGLPGEKVWSGIKVPLFLVAGEADKVTSPKEVEKIAGWLTRDVEKKNGRSDDAETHADRQRYNDEEEVAPDAEPLNSTETAAPIPTTAGDLQVAQHHLSSSLHTPSDSPMDPPKIDGVPIKDKQQHTHHAFALKTTIFPTPAAHAIMYTTSTLRPLCGFLQTFLSSHIDERLSLGWQLQHLATSGKWDVKNLSKWSSIAPCSAPIGKPIPVFRAMKTMREVDEVHNPREFVKKFGAGVLADGVAMVVDISHESPVYDPKGLEEGGVEYHKFPPVSKLPPTADEVEHFIALINHLREAPKLQPRHHPQPGVIREQPGEEDVRPVVGIHCHYGFNRTGFLIICYLIERLGYRLLDALAEFAEKRAPGIKHEHFVNELFVRYADEVGRMERRGTVVG</sequence>
<dbReference type="PANTHER" id="PTHR43798:SF5">
    <property type="entry name" value="MONOACYLGLYCEROL LIPASE ABHD6"/>
    <property type="match status" value="1"/>
</dbReference>
<dbReference type="PANTHER" id="PTHR43798">
    <property type="entry name" value="MONOACYLGLYCEROL LIPASE"/>
    <property type="match status" value="1"/>
</dbReference>
<dbReference type="Pfam" id="PF00561">
    <property type="entry name" value="Abhydrolase_1"/>
    <property type="match status" value="1"/>
</dbReference>
<proteinExistence type="predicted"/>
<feature type="domain" description="Tyrosine specific protein phosphatases" evidence="2">
    <location>
        <begin position="581"/>
        <end position="658"/>
    </location>
</feature>
<dbReference type="InterPro" id="IPR050266">
    <property type="entry name" value="AB_hydrolase_sf"/>
</dbReference>
<dbReference type="Proteomes" id="UP001274830">
    <property type="component" value="Unassembled WGS sequence"/>
</dbReference>
<evidence type="ECO:0000256" key="1">
    <source>
        <dbReference type="SAM" id="MobiDB-lite"/>
    </source>
</evidence>
<dbReference type="InterPro" id="IPR029058">
    <property type="entry name" value="AB_hydrolase_fold"/>
</dbReference>
<dbReference type="InterPro" id="IPR000387">
    <property type="entry name" value="Tyr_Pase_dom"/>
</dbReference>
<dbReference type="InterPro" id="IPR000073">
    <property type="entry name" value="AB_hydrolase_1"/>
</dbReference>
<dbReference type="GO" id="GO:0016020">
    <property type="term" value="C:membrane"/>
    <property type="evidence" value="ECO:0007669"/>
    <property type="project" value="TreeGrafter"/>
</dbReference>
<dbReference type="PROSITE" id="PS50056">
    <property type="entry name" value="TYR_PHOSPHATASE_2"/>
    <property type="match status" value="1"/>
</dbReference>
<dbReference type="FunFam" id="3.90.190.10:FF:000090">
    <property type="entry name" value="Dual specificity phosphatase catalytic domain protein"/>
    <property type="match status" value="1"/>
</dbReference>
<dbReference type="PROSITE" id="PS00383">
    <property type="entry name" value="TYR_PHOSPHATASE_1"/>
    <property type="match status" value="1"/>
</dbReference>
<dbReference type="Gene3D" id="3.90.190.10">
    <property type="entry name" value="Protein tyrosine phosphatase superfamily"/>
    <property type="match status" value="1"/>
</dbReference>
<dbReference type="GO" id="GO:0046464">
    <property type="term" value="P:acylglycerol catabolic process"/>
    <property type="evidence" value="ECO:0007669"/>
    <property type="project" value="TreeGrafter"/>
</dbReference>
<dbReference type="SUPFAM" id="SSF53474">
    <property type="entry name" value="alpha/beta-Hydrolases"/>
    <property type="match status" value="1"/>
</dbReference>
<protein>
    <recommendedName>
        <fullName evidence="2">Tyrosine specific protein phosphatases domain-containing protein</fullName>
    </recommendedName>
</protein>
<dbReference type="Gene3D" id="3.40.50.1820">
    <property type="entry name" value="alpha/beta hydrolase"/>
    <property type="match status" value="1"/>
</dbReference>
<evidence type="ECO:0000259" key="2">
    <source>
        <dbReference type="PROSITE" id="PS50056"/>
    </source>
</evidence>
<evidence type="ECO:0000313" key="4">
    <source>
        <dbReference type="Proteomes" id="UP001274830"/>
    </source>
</evidence>
<feature type="compositionally biased region" description="Basic and acidic residues" evidence="1">
    <location>
        <begin position="342"/>
        <end position="359"/>
    </location>
</feature>
<dbReference type="AlphaFoldDB" id="A0AAE0WS61"/>
<keyword evidence="4" id="KW-1185">Reference proteome</keyword>
<gene>
    <name evidence="3" type="ORF">LTR78_003419</name>
</gene>
<dbReference type="InterPro" id="IPR029021">
    <property type="entry name" value="Prot-tyrosine_phosphatase-like"/>
</dbReference>
<dbReference type="InterPro" id="IPR016130">
    <property type="entry name" value="Tyr_Pase_AS"/>
</dbReference>
<name>A0AAE0WS61_9PEZI</name>
<dbReference type="SUPFAM" id="SSF52799">
    <property type="entry name" value="(Phosphotyrosine protein) phosphatases II"/>
    <property type="match status" value="1"/>
</dbReference>
<organism evidence="3 4">
    <name type="scientific">Recurvomyces mirabilis</name>
    <dbReference type="NCBI Taxonomy" id="574656"/>
    <lineage>
        <taxon>Eukaryota</taxon>
        <taxon>Fungi</taxon>
        <taxon>Dikarya</taxon>
        <taxon>Ascomycota</taxon>
        <taxon>Pezizomycotina</taxon>
        <taxon>Dothideomycetes</taxon>
        <taxon>Dothideomycetidae</taxon>
        <taxon>Mycosphaerellales</taxon>
        <taxon>Teratosphaeriaceae</taxon>
        <taxon>Recurvomyces</taxon>
    </lineage>
</organism>
<evidence type="ECO:0000313" key="3">
    <source>
        <dbReference type="EMBL" id="KAK3676644.1"/>
    </source>
</evidence>